<dbReference type="Proteomes" id="UP000735302">
    <property type="component" value="Unassembled WGS sequence"/>
</dbReference>
<organism evidence="1 2">
    <name type="scientific">Plakobranchus ocellatus</name>
    <dbReference type="NCBI Taxonomy" id="259542"/>
    <lineage>
        <taxon>Eukaryota</taxon>
        <taxon>Metazoa</taxon>
        <taxon>Spiralia</taxon>
        <taxon>Lophotrochozoa</taxon>
        <taxon>Mollusca</taxon>
        <taxon>Gastropoda</taxon>
        <taxon>Heterobranchia</taxon>
        <taxon>Euthyneura</taxon>
        <taxon>Panpulmonata</taxon>
        <taxon>Sacoglossa</taxon>
        <taxon>Placobranchoidea</taxon>
        <taxon>Plakobranchidae</taxon>
        <taxon>Plakobranchus</taxon>
    </lineage>
</organism>
<reference evidence="1 2" key="1">
    <citation type="journal article" date="2021" name="Elife">
        <title>Chloroplast acquisition without the gene transfer in kleptoplastic sea slugs, Plakobranchus ocellatus.</title>
        <authorList>
            <person name="Maeda T."/>
            <person name="Takahashi S."/>
            <person name="Yoshida T."/>
            <person name="Shimamura S."/>
            <person name="Takaki Y."/>
            <person name="Nagai Y."/>
            <person name="Toyoda A."/>
            <person name="Suzuki Y."/>
            <person name="Arimoto A."/>
            <person name="Ishii H."/>
            <person name="Satoh N."/>
            <person name="Nishiyama T."/>
            <person name="Hasebe M."/>
            <person name="Maruyama T."/>
            <person name="Minagawa J."/>
            <person name="Obokata J."/>
            <person name="Shigenobu S."/>
        </authorList>
    </citation>
    <scope>NUCLEOTIDE SEQUENCE [LARGE SCALE GENOMIC DNA]</scope>
</reference>
<protein>
    <submittedName>
        <fullName evidence="1">Uncharacterized protein</fullName>
    </submittedName>
</protein>
<sequence length="194" mass="21426">MVLLKSEEKLRHKTDVAVQNKCETLKQLTKGNVNMVEKGSPGGLVWYKGLCDPIGRTPCCYSNHTCVSLSEAQCQCAGCQDLRQQIHAELSTWKPHDPDCQPQQFHGEPDICPLLHNLTIHVVGDSFMRQVFMSMVGTLRSGYPDGLIKDVSIPREYRPGASQPIMLGVQSPFPGVSNNTCGTDFSYSDDTQLA</sequence>
<proteinExistence type="predicted"/>
<name>A0AAV4E006_9GAST</name>
<gene>
    <name evidence="1" type="ORF">PoB_007616900</name>
</gene>
<keyword evidence="2" id="KW-1185">Reference proteome</keyword>
<dbReference type="EMBL" id="BLXT01008494">
    <property type="protein sequence ID" value="GFO49664.1"/>
    <property type="molecule type" value="Genomic_DNA"/>
</dbReference>
<comment type="caution">
    <text evidence="1">The sequence shown here is derived from an EMBL/GenBank/DDBJ whole genome shotgun (WGS) entry which is preliminary data.</text>
</comment>
<dbReference type="AlphaFoldDB" id="A0AAV4E006"/>
<accession>A0AAV4E006</accession>
<evidence type="ECO:0000313" key="2">
    <source>
        <dbReference type="Proteomes" id="UP000735302"/>
    </source>
</evidence>
<evidence type="ECO:0000313" key="1">
    <source>
        <dbReference type="EMBL" id="GFO49664.1"/>
    </source>
</evidence>